<dbReference type="Proteomes" id="UP000030686">
    <property type="component" value="Unassembled WGS sequence"/>
</dbReference>
<organism evidence="1 2">
    <name type="scientific">Penicillium roqueforti (strain FM164)</name>
    <dbReference type="NCBI Taxonomy" id="1365484"/>
    <lineage>
        <taxon>Eukaryota</taxon>
        <taxon>Fungi</taxon>
        <taxon>Dikarya</taxon>
        <taxon>Ascomycota</taxon>
        <taxon>Pezizomycotina</taxon>
        <taxon>Eurotiomycetes</taxon>
        <taxon>Eurotiomycetidae</taxon>
        <taxon>Eurotiales</taxon>
        <taxon>Aspergillaceae</taxon>
        <taxon>Penicillium</taxon>
    </lineage>
</organism>
<sequence>MYLYRAKHGIQIERLDMGVIVEHIDTLFLHRLRLPGHPLMTQEPQSCWPVFRIPL</sequence>
<proteinExistence type="predicted"/>
<keyword evidence="2" id="KW-1185">Reference proteome</keyword>
<gene>
    <name evidence="1" type="ORF">PROQFM164_S01g003582</name>
</gene>
<reference evidence="1" key="1">
    <citation type="journal article" date="2014" name="Nat. Commun.">
        <title>Multiple recent horizontal transfers of a large genomic region in cheese making fungi.</title>
        <authorList>
            <person name="Cheeseman K."/>
            <person name="Ropars J."/>
            <person name="Renault P."/>
            <person name="Dupont J."/>
            <person name="Gouzy J."/>
            <person name="Branca A."/>
            <person name="Abraham A.L."/>
            <person name="Ceppi M."/>
            <person name="Conseiller E."/>
            <person name="Debuchy R."/>
            <person name="Malagnac F."/>
            <person name="Goarin A."/>
            <person name="Silar P."/>
            <person name="Lacoste S."/>
            <person name="Sallet E."/>
            <person name="Bensimon A."/>
            <person name="Giraud T."/>
            <person name="Brygoo Y."/>
        </authorList>
    </citation>
    <scope>NUCLEOTIDE SEQUENCE [LARGE SCALE GENOMIC DNA]</scope>
    <source>
        <strain evidence="1">FM164</strain>
    </source>
</reference>
<evidence type="ECO:0000313" key="2">
    <source>
        <dbReference type="Proteomes" id="UP000030686"/>
    </source>
</evidence>
<evidence type="ECO:0000313" key="1">
    <source>
        <dbReference type="EMBL" id="CDM29769.1"/>
    </source>
</evidence>
<dbReference type="EMBL" id="HG792015">
    <property type="protein sequence ID" value="CDM29769.1"/>
    <property type="molecule type" value="Genomic_DNA"/>
</dbReference>
<name>W6Q682_PENRF</name>
<protein>
    <submittedName>
        <fullName evidence="1">Genomic scaffold, ProqFM164S01</fullName>
    </submittedName>
</protein>
<accession>W6Q682</accession>
<dbReference type="AlphaFoldDB" id="W6Q682"/>